<gene>
    <name evidence="2" type="primary">LOC100375146</name>
</gene>
<evidence type="ECO:0000313" key="1">
    <source>
        <dbReference type="Proteomes" id="UP000694865"/>
    </source>
</evidence>
<name>A0ABM0GX95_SACKO</name>
<dbReference type="InterPro" id="IPR026124">
    <property type="entry name" value="Sperm-assoc_Ag8"/>
</dbReference>
<dbReference type="GeneID" id="100375146"/>
<organism evidence="1 2">
    <name type="scientific">Saccoglossus kowalevskii</name>
    <name type="common">Acorn worm</name>
    <dbReference type="NCBI Taxonomy" id="10224"/>
    <lineage>
        <taxon>Eukaryota</taxon>
        <taxon>Metazoa</taxon>
        <taxon>Hemichordata</taxon>
        <taxon>Enteropneusta</taxon>
        <taxon>Harrimaniidae</taxon>
        <taxon>Saccoglossus</taxon>
    </lineage>
</organism>
<dbReference type="Pfam" id="PF22584">
    <property type="entry name" value="CFAP143"/>
    <property type="match status" value="1"/>
</dbReference>
<dbReference type="PANTHER" id="PTHR15510:SF5">
    <property type="entry name" value="SPERM-ASSOCIATED ANTIGEN 8"/>
    <property type="match status" value="1"/>
</dbReference>
<dbReference type="RefSeq" id="XP_002739377.1">
    <property type="nucleotide sequence ID" value="XM_002739331.2"/>
</dbReference>
<dbReference type="Proteomes" id="UP000694865">
    <property type="component" value="Unplaced"/>
</dbReference>
<accession>A0ABM0GX95</accession>
<dbReference type="PANTHER" id="PTHR15510">
    <property type="entry name" value="SPERM-ASSOCIATED ANTIGEN 8"/>
    <property type="match status" value="1"/>
</dbReference>
<sequence>MTTLNPSRTINNSDGKCLLENWVEERSTRDLGLDDKSKDSTNIKQLGVRGHSGILTTNNEAKQEKISTCMDSYRPPESPGVRLVGKKQQMLEKMLYEKVSQEVHEEFNPPPPEPEYVSVTKKDFTVEGFVSESPEPTMDHNVETEQPITFWSDHKMKITGVSQIKTHDTPFRKNDAFSKPIEERFDEAHPYELEQYPWM</sequence>
<proteinExistence type="predicted"/>
<reference evidence="2" key="1">
    <citation type="submission" date="2025-08" db="UniProtKB">
        <authorList>
            <consortium name="RefSeq"/>
        </authorList>
    </citation>
    <scope>IDENTIFICATION</scope>
    <source>
        <tissue evidence="2">Testes</tissue>
    </source>
</reference>
<protein>
    <submittedName>
        <fullName evidence="2">Sperm-associated antigen 8-like</fullName>
    </submittedName>
</protein>
<keyword evidence="1" id="KW-1185">Reference proteome</keyword>
<evidence type="ECO:0000313" key="2">
    <source>
        <dbReference type="RefSeq" id="XP_002739377.1"/>
    </source>
</evidence>